<sequence length="104" mass="12213">MDKLTNKTYKSYKRVSRYSSFPYYYNNSDGKYIYGTTRHLDKTTPYTAYTVKKNDTYDSLSLAFYNSPVYFWAICDFNNISDPFKKPVEGSTLNIPILSSIEFQ</sequence>
<evidence type="ECO:0000259" key="1">
    <source>
        <dbReference type="PROSITE" id="PS51782"/>
    </source>
</evidence>
<dbReference type="Gene3D" id="3.10.350.10">
    <property type="entry name" value="LysM domain"/>
    <property type="match status" value="1"/>
</dbReference>
<evidence type="ECO:0000313" key="2">
    <source>
        <dbReference type="EMBL" id="DAD71458.1"/>
    </source>
</evidence>
<dbReference type="PROSITE" id="PS51782">
    <property type="entry name" value="LYSM"/>
    <property type="match status" value="1"/>
</dbReference>
<dbReference type="Pfam" id="PF01476">
    <property type="entry name" value="LysM"/>
    <property type="match status" value="1"/>
</dbReference>
<reference evidence="2" key="1">
    <citation type="journal article" date="2021" name="Proc. Natl. Acad. Sci. U.S.A.">
        <title>A Catalog of Tens of Thousands of Viruses from Human Metagenomes Reveals Hidden Associations with Chronic Diseases.</title>
        <authorList>
            <person name="Tisza M.J."/>
            <person name="Buck C.B."/>
        </authorList>
    </citation>
    <scope>NUCLEOTIDE SEQUENCE</scope>
    <source>
        <strain evidence="2">Ctsf32</strain>
    </source>
</reference>
<feature type="domain" description="LysM" evidence="1">
    <location>
        <begin position="47"/>
        <end position="95"/>
    </location>
</feature>
<dbReference type="InterPro" id="IPR036779">
    <property type="entry name" value="LysM_dom_sf"/>
</dbReference>
<protein>
    <submittedName>
        <fullName evidence="2">Baseplate wedge protein</fullName>
    </submittedName>
</protein>
<accession>A0A8S5LND6</accession>
<proteinExistence type="predicted"/>
<dbReference type="EMBL" id="BK015882">
    <property type="protein sequence ID" value="DAD71458.1"/>
    <property type="molecule type" value="Genomic_DNA"/>
</dbReference>
<organism evidence="2">
    <name type="scientific">Siphoviridae sp. ctsf32</name>
    <dbReference type="NCBI Taxonomy" id="2827594"/>
    <lineage>
        <taxon>Viruses</taxon>
        <taxon>Duplodnaviria</taxon>
        <taxon>Heunggongvirae</taxon>
        <taxon>Uroviricota</taxon>
        <taxon>Caudoviricetes</taxon>
    </lineage>
</organism>
<name>A0A8S5LND6_9CAUD</name>
<dbReference type="InterPro" id="IPR018392">
    <property type="entry name" value="LysM"/>
</dbReference>